<organism evidence="7 8">
    <name type="scientific">Bos mutus</name>
    <name type="common">wild yak</name>
    <dbReference type="NCBI Taxonomy" id="72004"/>
    <lineage>
        <taxon>Eukaryota</taxon>
        <taxon>Metazoa</taxon>
        <taxon>Chordata</taxon>
        <taxon>Craniata</taxon>
        <taxon>Vertebrata</taxon>
        <taxon>Euteleostomi</taxon>
        <taxon>Mammalia</taxon>
        <taxon>Eutheria</taxon>
        <taxon>Laurasiatheria</taxon>
        <taxon>Artiodactyla</taxon>
        <taxon>Ruminantia</taxon>
        <taxon>Pecora</taxon>
        <taxon>Bovidae</taxon>
        <taxon>Bovinae</taxon>
        <taxon>Bos</taxon>
    </lineage>
</organism>
<accession>A0A6B0SEB0</accession>
<dbReference type="InterPro" id="IPR013151">
    <property type="entry name" value="Immunoglobulin_dom"/>
</dbReference>
<evidence type="ECO:0000256" key="3">
    <source>
        <dbReference type="ARBA" id="ARBA00023157"/>
    </source>
</evidence>
<dbReference type="InterPro" id="IPR013783">
    <property type="entry name" value="Ig-like_fold"/>
</dbReference>
<protein>
    <recommendedName>
        <fullName evidence="6">Immunoglobulin domain-containing protein</fullName>
    </recommendedName>
</protein>
<dbReference type="SMART" id="SM00409">
    <property type="entry name" value="IG"/>
    <property type="match status" value="3"/>
</dbReference>
<dbReference type="CDD" id="cd05711">
    <property type="entry name" value="IgC2_D2_LILR_KIR_like"/>
    <property type="match status" value="1"/>
</dbReference>
<dbReference type="GO" id="GO:0005886">
    <property type="term" value="C:plasma membrane"/>
    <property type="evidence" value="ECO:0007669"/>
    <property type="project" value="TreeGrafter"/>
</dbReference>
<dbReference type="CDD" id="cd05751">
    <property type="entry name" value="IgC2_D1_LILR_KIR_like"/>
    <property type="match status" value="1"/>
</dbReference>
<dbReference type="Gene3D" id="2.60.40.10">
    <property type="entry name" value="Immunoglobulins"/>
    <property type="match status" value="4"/>
</dbReference>
<dbReference type="InterPro" id="IPR036179">
    <property type="entry name" value="Ig-like_dom_sf"/>
</dbReference>
<comment type="caution">
    <text evidence="7">The sequence shown here is derived from an EMBL/GenBank/DDBJ whole genome shotgun (WGS) entry which is preliminary data.</text>
</comment>
<keyword evidence="2" id="KW-0677">Repeat</keyword>
<keyword evidence="3" id="KW-1015">Disulfide bond</keyword>
<feature type="domain" description="Immunoglobulin" evidence="6">
    <location>
        <begin position="117"/>
        <end position="206"/>
    </location>
</feature>
<evidence type="ECO:0000256" key="5">
    <source>
        <dbReference type="ARBA" id="ARBA00023319"/>
    </source>
</evidence>
<feature type="domain" description="Immunoglobulin" evidence="6">
    <location>
        <begin position="22"/>
        <end position="106"/>
    </location>
</feature>
<evidence type="ECO:0000256" key="2">
    <source>
        <dbReference type="ARBA" id="ARBA00022737"/>
    </source>
</evidence>
<dbReference type="SUPFAM" id="SSF48726">
    <property type="entry name" value="Immunoglobulin"/>
    <property type="match status" value="4"/>
</dbReference>
<name>A0A6B0SEB0_9CETA</name>
<evidence type="ECO:0000259" key="6">
    <source>
        <dbReference type="SMART" id="SM00409"/>
    </source>
</evidence>
<gene>
    <name evidence="7" type="ORF">E5288_WYG021886</name>
</gene>
<evidence type="ECO:0000256" key="4">
    <source>
        <dbReference type="ARBA" id="ARBA00023180"/>
    </source>
</evidence>
<evidence type="ECO:0000313" key="8">
    <source>
        <dbReference type="Proteomes" id="UP000322234"/>
    </source>
</evidence>
<evidence type="ECO:0000256" key="1">
    <source>
        <dbReference type="ARBA" id="ARBA00022729"/>
    </source>
</evidence>
<sequence length="594" mass="65517">MLSAIVSLACLGGHDKPSLSAWPSPVVPQGQHVTLWCHSPLGFDRFRLHKDDRTNVPELQGIIFWKNFLMGPVTEAHAGTYRCHGHYSHLPTVWSAPSDPVEIVVTGLSKKPSLSAQGGPVVRSGENVTLVCSSESAFDQFHLLREGVNLGRPLAGGRGPRGALQAEFPLGPGTPDHSGVYRCYGSFTRSPYSWSDSSDPLYLSVTGNSSSSLPLHTKPNSNSGNPRHLHALVGPSVAFVFLVSFISFLVHHWCPDAKDAVIMNSQPEVGRRVNREDPDAEELKEVTYTDLDCSVFTQKIISPTSQRPREPSTNAMLCLGQKIQAQDENFPIPIISATPSSVIPWNGSVKILCQGTLESYLYQLEILENLTYKQVEKKLGFQEVAEFIINHMDTNTAGRYQCRYGREHRWSAPSEALELVVTGLYDKPFLSTDGGHVATPGENISFQCSSAYISFDRFSLSRPGGATLSRHRDARLQGDFTLGPVNLSFSGVYRCYGWHSGHPYVWSAPSNALELVVTDTTSQDHTTENWVRMGVAGLVLLALLAILAENRLGPQLPHQEDQQDLPDLSWSWQKSQTEWTFGLTPKDHQGDSWS</sequence>
<keyword evidence="5" id="KW-0393">Immunoglobulin domain</keyword>
<dbReference type="AlphaFoldDB" id="A0A6B0SEB0"/>
<dbReference type="InterPro" id="IPR050412">
    <property type="entry name" value="Ig-like_Receptors_ImmuneReg"/>
</dbReference>
<proteinExistence type="predicted"/>
<dbReference type="Pfam" id="PF13895">
    <property type="entry name" value="Ig_2"/>
    <property type="match status" value="1"/>
</dbReference>
<dbReference type="Proteomes" id="UP000322234">
    <property type="component" value="Unassembled WGS sequence"/>
</dbReference>
<keyword evidence="8" id="KW-1185">Reference proteome</keyword>
<dbReference type="GO" id="GO:0002764">
    <property type="term" value="P:immune response-regulating signaling pathway"/>
    <property type="evidence" value="ECO:0007669"/>
    <property type="project" value="TreeGrafter"/>
</dbReference>
<evidence type="ECO:0000313" key="7">
    <source>
        <dbReference type="EMBL" id="MXQ99017.1"/>
    </source>
</evidence>
<dbReference type="InterPro" id="IPR003599">
    <property type="entry name" value="Ig_sub"/>
</dbReference>
<keyword evidence="1" id="KW-0732">Signal</keyword>
<dbReference type="FunFam" id="2.60.40.10:FF:000033">
    <property type="entry name" value="Killer cell immunoglobulin-like receptor"/>
    <property type="match status" value="1"/>
</dbReference>
<dbReference type="Pfam" id="PF00047">
    <property type="entry name" value="ig"/>
    <property type="match status" value="2"/>
</dbReference>
<dbReference type="EMBL" id="VBQZ03000326">
    <property type="protein sequence ID" value="MXQ99017.1"/>
    <property type="molecule type" value="Genomic_DNA"/>
</dbReference>
<keyword evidence="4" id="KW-0325">Glycoprotein</keyword>
<dbReference type="PANTHER" id="PTHR11738:SF192">
    <property type="entry name" value="KILLER CELL IMMUNOGLOBULIN-LIKE RECEPTOR-LIKE PROTEIN KIR3DX1-RELATED"/>
    <property type="match status" value="1"/>
</dbReference>
<dbReference type="FunFam" id="2.60.40.10:FF:000049">
    <property type="entry name" value="Leukocyte immunoglobulin-like receptor subfamily B member 1"/>
    <property type="match status" value="3"/>
</dbReference>
<reference evidence="7" key="1">
    <citation type="submission" date="2019-10" db="EMBL/GenBank/DDBJ databases">
        <title>The sequence and de novo assembly of the wild yak genome.</title>
        <authorList>
            <person name="Liu Y."/>
        </authorList>
    </citation>
    <scope>NUCLEOTIDE SEQUENCE [LARGE SCALE GENOMIC DNA]</scope>
    <source>
        <strain evidence="7">WY2019</strain>
    </source>
</reference>
<dbReference type="PANTHER" id="PTHR11738">
    <property type="entry name" value="MHC CLASS I NK CELL RECEPTOR"/>
    <property type="match status" value="1"/>
</dbReference>
<feature type="domain" description="Immunoglobulin" evidence="6">
    <location>
        <begin position="433"/>
        <end position="518"/>
    </location>
</feature>